<evidence type="ECO:0000256" key="1">
    <source>
        <dbReference type="ARBA" id="ARBA00022962"/>
    </source>
</evidence>
<dbReference type="PRINTS" id="PR00099">
    <property type="entry name" value="CPSGATASE"/>
</dbReference>
<name>A0AAU7UF54_9DEIO</name>
<dbReference type="Pfam" id="PF00425">
    <property type="entry name" value="Chorismate_bind"/>
    <property type="match status" value="1"/>
</dbReference>
<dbReference type="InterPro" id="IPR015890">
    <property type="entry name" value="Chorismate_C"/>
</dbReference>
<dbReference type="Pfam" id="PF00117">
    <property type="entry name" value="GATase"/>
    <property type="match status" value="1"/>
</dbReference>
<evidence type="ECO:0000313" key="4">
    <source>
        <dbReference type="EMBL" id="XBV87166.1"/>
    </source>
</evidence>
<keyword evidence="1" id="KW-0315">Glutamine amidotransferase</keyword>
<dbReference type="PRINTS" id="PR00096">
    <property type="entry name" value="GATASE"/>
</dbReference>
<dbReference type="Gene3D" id="3.40.50.880">
    <property type="match status" value="1"/>
</dbReference>
<dbReference type="PRINTS" id="PR00097">
    <property type="entry name" value="ANTSNTHASEII"/>
</dbReference>
<protein>
    <submittedName>
        <fullName evidence="4">Chorismate-binding protein</fullName>
    </submittedName>
</protein>
<dbReference type="KEGG" id="dsc:ABOD76_16880"/>
<dbReference type="PANTHER" id="PTHR11236:SF9">
    <property type="entry name" value="ANTHRANILATE SYNTHASE COMPONENT 1"/>
    <property type="match status" value="1"/>
</dbReference>
<dbReference type="InterPro" id="IPR005801">
    <property type="entry name" value="ADC_synthase"/>
</dbReference>
<dbReference type="InterPro" id="IPR029062">
    <property type="entry name" value="Class_I_gatase-like"/>
</dbReference>
<organism evidence="4">
    <name type="scientific">Deinococcus sonorensis KR-87</name>
    <dbReference type="NCBI Taxonomy" id="694439"/>
    <lineage>
        <taxon>Bacteria</taxon>
        <taxon>Thermotogati</taxon>
        <taxon>Deinococcota</taxon>
        <taxon>Deinococci</taxon>
        <taxon>Deinococcales</taxon>
        <taxon>Deinococcaceae</taxon>
        <taxon>Deinococcus</taxon>
    </lineage>
</organism>
<evidence type="ECO:0000259" key="2">
    <source>
        <dbReference type="Pfam" id="PF00117"/>
    </source>
</evidence>
<dbReference type="SUPFAM" id="SSF56322">
    <property type="entry name" value="ADC synthase"/>
    <property type="match status" value="1"/>
</dbReference>
<dbReference type="InterPro" id="IPR017926">
    <property type="entry name" value="GATASE"/>
</dbReference>
<reference evidence="4" key="1">
    <citation type="submission" date="2024-06" db="EMBL/GenBank/DDBJ databases">
        <title>Draft Genome Sequence of Deinococcus sonorensis Type Strain KR-87, a Biofilm Producing Representative of the Genus Deinococcus.</title>
        <authorList>
            <person name="Boren L.S."/>
            <person name="Grosso R.A."/>
            <person name="Hugenberg-Cox A.N."/>
            <person name="Hill J.T.E."/>
            <person name="Albert C.M."/>
            <person name="Tuohy J.M."/>
        </authorList>
    </citation>
    <scope>NUCLEOTIDE SEQUENCE</scope>
    <source>
        <strain evidence="4">KR-87</strain>
    </source>
</reference>
<dbReference type="PANTHER" id="PTHR11236">
    <property type="entry name" value="AMINOBENZOATE/ANTHRANILATE SYNTHASE"/>
    <property type="match status" value="1"/>
</dbReference>
<dbReference type="EMBL" id="CP158299">
    <property type="protein sequence ID" value="XBV87166.1"/>
    <property type="molecule type" value="Genomic_DNA"/>
</dbReference>
<dbReference type="Gene3D" id="3.60.120.10">
    <property type="entry name" value="Anthranilate synthase"/>
    <property type="match status" value="1"/>
</dbReference>
<accession>A0AAU7UF54</accession>
<evidence type="ECO:0000259" key="3">
    <source>
        <dbReference type="Pfam" id="PF00425"/>
    </source>
</evidence>
<dbReference type="InterPro" id="IPR019999">
    <property type="entry name" value="Anth_synth_I-like"/>
</dbReference>
<dbReference type="InterPro" id="IPR006221">
    <property type="entry name" value="TrpG/PapA_dom"/>
</dbReference>
<dbReference type="SUPFAM" id="SSF52317">
    <property type="entry name" value="Class I glutamine amidotransferase-like"/>
    <property type="match status" value="1"/>
</dbReference>
<feature type="domain" description="Glutamine amidotransferase" evidence="2">
    <location>
        <begin position="436"/>
        <end position="616"/>
    </location>
</feature>
<gene>
    <name evidence="4" type="ORF">ABOD76_16880</name>
</gene>
<proteinExistence type="predicted"/>
<dbReference type="RefSeq" id="WP_350245298.1">
    <property type="nucleotide sequence ID" value="NZ_CP158299.1"/>
</dbReference>
<sequence length="626" mass="66726">MLPRLSPRQVLLRLRAAGVPGIVLLESLGPVTPTSRYTLLSAAPVQLIHDLPPRPDGEAFFPAWLGGLQYEAAAGWGLPTHPPTGPAQHWGWHPSGLIWDRQTDSLTLMGEAHLDWVALLGGPEAPDPELTVGAFSPDDLDYPAGVAAVQQLILAGEVYQVNLSRGVRASAQGDPLAAYLRLRDNNPSPYMAYAELGDGVVVSCSPEQLTRWEGHRVTARPIAGTHPRGETPPQDERLERELRASPKEQAEHLMLVDLIRHDLGWVSAPGTVQVPDLMLVERYSHVMHLVSEVEGVARPDLDVAGLLQATFPGGTITGAPKRRVMQAIRELEPGPRGWYTGSVGVVSGKRAELNILIRTAAFAPAPGGWIVEVRAGGGIVMDSAGGPETQETVHKAQALLNVLAGTQRPGQPPAAPRPGVGWRPPPAPGQHPMRVLLLDNFDSFTQNLAHDLAALGAEVLLRDHTARLDDLLALRPDAVLIGPGPGTPQTSGVTLPLTRRCLDLGLPLLGVCLGHQALGEALGGTVTRAPAAIHGKPERVRHAGTGLFEGVAPDAEFTRYHSLIVERLPAPARVTATSATGEIMALEAAHAPAWGVQFHPESVLSRPGRQLLHNWLTLARAAVAAR</sequence>
<dbReference type="NCBIfam" id="TIGR00566">
    <property type="entry name" value="trpG_papA"/>
    <property type="match status" value="1"/>
</dbReference>
<dbReference type="PROSITE" id="PS51273">
    <property type="entry name" value="GATASE_TYPE_1"/>
    <property type="match status" value="1"/>
</dbReference>
<dbReference type="CDD" id="cd01743">
    <property type="entry name" value="GATase1_Anthranilate_Synthase"/>
    <property type="match status" value="1"/>
</dbReference>
<dbReference type="AlphaFoldDB" id="A0AAU7UF54"/>
<dbReference type="GO" id="GO:0000162">
    <property type="term" value="P:L-tryptophan biosynthetic process"/>
    <property type="evidence" value="ECO:0007669"/>
    <property type="project" value="TreeGrafter"/>
</dbReference>
<feature type="domain" description="Chorismate-utilising enzyme C-terminal" evidence="3">
    <location>
        <begin position="141"/>
        <end position="395"/>
    </location>
</feature>